<evidence type="ECO:0000313" key="3">
    <source>
        <dbReference type="Ensembl" id="ENSFTIP00000018865.1"/>
    </source>
</evidence>
<evidence type="ECO:0000313" key="4">
    <source>
        <dbReference type="Proteomes" id="UP000694562"/>
    </source>
</evidence>
<feature type="compositionally biased region" description="Basic residues" evidence="2">
    <location>
        <begin position="184"/>
        <end position="193"/>
    </location>
</feature>
<name>A0A8C4UVZ7_FALTI</name>
<dbReference type="OrthoDB" id="10064762at2759"/>
<reference evidence="3" key="2">
    <citation type="submission" date="2025-09" db="UniProtKB">
        <authorList>
            <consortium name="Ensembl"/>
        </authorList>
    </citation>
    <scope>IDENTIFICATION</scope>
</reference>
<keyword evidence="4" id="KW-1185">Reference proteome</keyword>
<dbReference type="Ensembl" id="ENSFTIT00000019660.1">
    <property type="protein sequence ID" value="ENSFTIP00000018865.1"/>
    <property type="gene ID" value="ENSFTIG00000012454.1"/>
</dbReference>
<feature type="compositionally biased region" description="Low complexity" evidence="2">
    <location>
        <begin position="131"/>
        <end position="167"/>
    </location>
</feature>
<feature type="compositionally biased region" description="Basic and acidic residues" evidence="2">
    <location>
        <begin position="194"/>
        <end position="204"/>
    </location>
</feature>
<feature type="region of interest" description="Disordered" evidence="2">
    <location>
        <begin position="1"/>
        <end position="290"/>
    </location>
</feature>
<dbReference type="AlphaFoldDB" id="A0A8C4UVZ7"/>
<organism evidence="3 4">
    <name type="scientific">Falco tinnunculus</name>
    <name type="common">Common kestrel</name>
    <dbReference type="NCBI Taxonomy" id="100819"/>
    <lineage>
        <taxon>Eukaryota</taxon>
        <taxon>Metazoa</taxon>
        <taxon>Chordata</taxon>
        <taxon>Craniata</taxon>
        <taxon>Vertebrata</taxon>
        <taxon>Euteleostomi</taxon>
        <taxon>Archelosauria</taxon>
        <taxon>Archosauria</taxon>
        <taxon>Dinosauria</taxon>
        <taxon>Saurischia</taxon>
        <taxon>Theropoda</taxon>
        <taxon>Coelurosauria</taxon>
        <taxon>Aves</taxon>
        <taxon>Neognathae</taxon>
        <taxon>Neoaves</taxon>
        <taxon>Telluraves</taxon>
        <taxon>Australaves</taxon>
        <taxon>Falconiformes</taxon>
        <taxon>Falconidae</taxon>
        <taxon>Falco</taxon>
    </lineage>
</organism>
<proteinExistence type="predicted"/>
<reference evidence="3" key="1">
    <citation type="submission" date="2025-08" db="UniProtKB">
        <authorList>
            <consortium name="Ensembl"/>
        </authorList>
    </citation>
    <scope>IDENTIFICATION</scope>
</reference>
<sequence>GYGAGFPRPGRAHSPLPPSCLPRGPAAGPAPFPKKNRRHRACRGGSRTPTAQLPLPSRGSLRQAGARHQGHRGDSEYGPQHAAPRGRAGREGASRVPPPRPRGGRRRAGGPGPSPSPTGVSAPAPRPGPFPSAGAPAAGQGSAERAESSHSPPARPAAASASPSSAKPLPPPPFRTDPEAQTRAHARERRYQHHYPEARRERPSVSEGGSHGLSACVRSPPPSSTFPSSLPPEWAAGSAQHPGKPVGLPPSASPLLLEANGPPREGAGPTGAFMNNLNDPPNWNILPNRREPGDEGSRWNYALLVPMLGLAAFRWIWTRECQKEIEREKKEYYKKHSSLQKNLEAKYRDIITENRRTVAHLELELEKERNRTLSYREALVSQSRKLVEERRILEQEQEKLEREKQVLLHSGAEGNLYQSCLAKEEEWQKRASILLKEFEEGLKERQDIYCSLVVPRSQRLEIEKNLLVKAATDPVAVALHMESGLKDIFKHDNYCGNLLNRNKSQNGRLMWLYLRYWELAIELQKFKRAEKAMLGKR</sequence>
<accession>A0A8C4UVZ7</accession>
<dbReference type="InterPro" id="IPR034607">
    <property type="entry name" value="CCDC127"/>
</dbReference>
<dbReference type="PANTHER" id="PTHR31958">
    <property type="entry name" value="COILED-COIL DOMAIN-CONTAINING PROTEIN 127"/>
    <property type="match status" value="1"/>
</dbReference>
<evidence type="ECO:0000256" key="2">
    <source>
        <dbReference type="SAM" id="MobiDB-lite"/>
    </source>
</evidence>
<evidence type="ECO:0000256" key="1">
    <source>
        <dbReference type="SAM" id="Coils"/>
    </source>
</evidence>
<dbReference type="Proteomes" id="UP000694562">
    <property type="component" value="Unplaced"/>
</dbReference>
<dbReference type="PANTHER" id="PTHR31958:SF2">
    <property type="entry name" value="COILED-COIL DOMAIN-CONTAINING PROTEIN 127"/>
    <property type="match status" value="1"/>
</dbReference>
<feature type="coiled-coil region" evidence="1">
    <location>
        <begin position="322"/>
        <end position="410"/>
    </location>
</feature>
<keyword evidence="1" id="KW-0175">Coiled coil</keyword>
<protein>
    <submittedName>
        <fullName evidence="3">Coiled-coil domain containing 127</fullName>
    </submittedName>
</protein>